<dbReference type="Proteomes" id="UP000095280">
    <property type="component" value="Unplaced"/>
</dbReference>
<keyword evidence="1" id="KW-1133">Transmembrane helix</keyword>
<protein>
    <submittedName>
        <fullName evidence="3">Transmembrane protein</fullName>
    </submittedName>
</protein>
<evidence type="ECO:0000313" key="2">
    <source>
        <dbReference type="Proteomes" id="UP000095280"/>
    </source>
</evidence>
<keyword evidence="1" id="KW-0812">Transmembrane</keyword>
<keyword evidence="2" id="KW-1185">Reference proteome</keyword>
<evidence type="ECO:0000256" key="1">
    <source>
        <dbReference type="SAM" id="Phobius"/>
    </source>
</evidence>
<organism evidence="2 3">
    <name type="scientific">Macrostomum lignano</name>
    <dbReference type="NCBI Taxonomy" id="282301"/>
    <lineage>
        <taxon>Eukaryota</taxon>
        <taxon>Metazoa</taxon>
        <taxon>Spiralia</taxon>
        <taxon>Lophotrochozoa</taxon>
        <taxon>Platyhelminthes</taxon>
        <taxon>Rhabditophora</taxon>
        <taxon>Macrostomorpha</taxon>
        <taxon>Macrostomida</taxon>
        <taxon>Macrostomidae</taxon>
        <taxon>Macrostomum</taxon>
    </lineage>
</organism>
<evidence type="ECO:0000313" key="3">
    <source>
        <dbReference type="WBParaSite" id="maker-uti_cns_0001017-snap-gene-0.3-mRNA-1"/>
    </source>
</evidence>
<accession>A0A1I8G749</accession>
<dbReference type="WBParaSite" id="maker-uti_cns_0001017-snap-gene-0.3-mRNA-1">
    <property type="protein sequence ID" value="maker-uti_cns_0001017-snap-gene-0.3-mRNA-1"/>
    <property type="gene ID" value="maker-uti_cns_0001017-snap-gene-0.3"/>
</dbReference>
<reference evidence="3" key="1">
    <citation type="submission" date="2016-11" db="UniProtKB">
        <authorList>
            <consortium name="WormBaseParasite"/>
        </authorList>
    </citation>
    <scope>IDENTIFICATION</scope>
</reference>
<keyword evidence="1" id="KW-0472">Membrane</keyword>
<sequence length="224" mass="24878">MPASDSEPQRQVVYEPCVRPSELLRRQRLPTEASAEQPTGCWPATRQLLRCWRRSFICMLFLFVKLSFCLSPQHPSRWHQCQSCRSHRRRRLPSRLHPQPRGFCSSSAGGSRLRDSRGRAAVAAGPAVTAASSGRVATHSAVGATSDVVRRLCAVADSPGRPRARRRGFYNGFRVAGELLLLLLSVPLLLLLLHCLLLLSGIGGQPALLQADWLQFLKFFEGLV</sequence>
<dbReference type="AlphaFoldDB" id="A0A1I8G749"/>
<name>A0A1I8G749_9PLAT</name>
<proteinExistence type="predicted"/>
<feature type="transmembrane region" description="Helical" evidence="1">
    <location>
        <begin position="175"/>
        <end position="199"/>
    </location>
</feature>